<dbReference type="AlphaFoldDB" id="A0AAV3A211"/>
<evidence type="ECO:0000313" key="2">
    <source>
        <dbReference type="EMBL" id="DBA17670.1"/>
    </source>
</evidence>
<keyword evidence="1" id="KW-0472">Membrane</keyword>
<reference evidence="2" key="1">
    <citation type="thesis" date="2020" institute="ProQuest LLC" country="789 East Eisenhower Parkway, Ann Arbor, MI, USA">
        <title>Comparative Genomics and Chromosome Evolution.</title>
        <authorList>
            <person name="Mudd A.B."/>
        </authorList>
    </citation>
    <scope>NUCLEOTIDE SEQUENCE</scope>
    <source>
        <strain evidence="2">1538</strain>
        <tissue evidence="2">Blood</tissue>
    </source>
</reference>
<keyword evidence="3" id="KW-1185">Reference proteome</keyword>
<accession>A0AAV3A211</accession>
<keyword evidence="1" id="KW-0812">Transmembrane</keyword>
<keyword evidence="1" id="KW-1133">Transmembrane helix</keyword>
<name>A0AAV3A211_PYXAD</name>
<dbReference type="Proteomes" id="UP001181693">
    <property type="component" value="Unassembled WGS sequence"/>
</dbReference>
<organism evidence="2 3">
    <name type="scientific">Pyxicephalus adspersus</name>
    <name type="common">African bullfrog</name>
    <dbReference type="NCBI Taxonomy" id="30357"/>
    <lineage>
        <taxon>Eukaryota</taxon>
        <taxon>Metazoa</taxon>
        <taxon>Chordata</taxon>
        <taxon>Craniata</taxon>
        <taxon>Vertebrata</taxon>
        <taxon>Euteleostomi</taxon>
        <taxon>Amphibia</taxon>
        <taxon>Batrachia</taxon>
        <taxon>Anura</taxon>
        <taxon>Neobatrachia</taxon>
        <taxon>Ranoidea</taxon>
        <taxon>Pyxicephalidae</taxon>
        <taxon>Pyxicephalinae</taxon>
        <taxon>Pyxicephalus</taxon>
    </lineage>
</organism>
<proteinExistence type="predicted"/>
<dbReference type="EMBL" id="DYDO01000010">
    <property type="protein sequence ID" value="DBA17670.1"/>
    <property type="molecule type" value="Genomic_DNA"/>
</dbReference>
<feature type="transmembrane region" description="Helical" evidence="1">
    <location>
        <begin position="52"/>
        <end position="70"/>
    </location>
</feature>
<sequence>MDSKRARGWLVSPMGGSSVCSSTRYGSLCDWIHRQNCMLNGIPNSSTRRRHLYYSLLKIYIVYYIIYYRYEVLVSYIVCA</sequence>
<evidence type="ECO:0000256" key="1">
    <source>
        <dbReference type="SAM" id="Phobius"/>
    </source>
</evidence>
<evidence type="ECO:0000313" key="3">
    <source>
        <dbReference type="Proteomes" id="UP001181693"/>
    </source>
</evidence>
<gene>
    <name evidence="2" type="ORF">GDO54_003083</name>
</gene>
<protein>
    <submittedName>
        <fullName evidence="2">Uncharacterized protein</fullName>
    </submittedName>
</protein>
<comment type="caution">
    <text evidence="2">The sequence shown here is derived from an EMBL/GenBank/DDBJ whole genome shotgun (WGS) entry which is preliminary data.</text>
</comment>